<dbReference type="RefSeq" id="XP_033450205.1">
    <property type="nucleotide sequence ID" value="XM_033589766.1"/>
</dbReference>
<dbReference type="AlphaFoldDB" id="A0A6A5RXH5"/>
<evidence type="ECO:0000313" key="1">
    <source>
        <dbReference type="EMBL" id="KAF1929957.1"/>
    </source>
</evidence>
<protein>
    <submittedName>
        <fullName evidence="1">Uncharacterized protein</fullName>
    </submittedName>
</protein>
<accession>A0A6A5RXH5</accession>
<evidence type="ECO:0000313" key="2">
    <source>
        <dbReference type="Proteomes" id="UP000800082"/>
    </source>
</evidence>
<organism evidence="1 2">
    <name type="scientific">Didymella exigua CBS 183.55</name>
    <dbReference type="NCBI Taxonomy" id="1150837"/>
    <lineage>
        <taxon>Eukaryota</taxon>
        <taxon>Fungi</taxon>
        <taxon>Dikarya</taxon>
        <taxon>Ascomycota</taxon>
        <taxon>Pezizomycotina</taxon>
        <taxon>Dothideomycetes</taxon>
        <taxon>Pleosporomycetidae</taxon>
        <taxon>Pleosporales</taxon>
        <taxon>Pleosporineae</taxon>
        <taxon>Didymellaceae</taxon>
        <taxon>Didymella</taxon>
    </lineage>
</organism>
<proteinExistence type="predicted"/>
<dbReference type="GeneID" id="54347414"/>
<keyword evidence="2" id="KW-1185">Reference proteome</keyword>
<gene>
    <name evidence="1" type="ORF">M421DRAFT_3728</name>
</gene>
<dbReference type="Proteomes" id="UP000800082">
    <property type="component" value="Unassembled WGS sequence"/>
</dbReference>
<reference evidence="1" key="1">
    <citation type="journal article" date="2020" name="Stud. Mycol.">
        <title>101 Dothideomycetes genomes: a test case for predicting lifestyles and emergence of pathogens.</title>
        <authorList>
            <person name="Haridas S."/>
            <person name="Albert R."/>
            <person name="Binder M."/>
            <person name="Bloem J."/>
            <person name="Labutti K."/>
            <person name="Salamov A."/>
            <person name="Andreopoulos B."/>
            <person name="Baker S."/>
            <person name="Barry K."/>
            <person name="Bills G."/>
            <person name="Bluhm B."/>
            <person name="Cannon C."/>
            <person name="Castanera R."/>
            <person name="Culley D."/>
            <person name="Daum C."/>
            <person name="Ezra D."/>
            <person name="Gonzalez J."/>
            <person name="Henrissat B."/>
            <person name="Kuo A."/>
            <person name="Liang C."/>
            <person name="Lipzen A."/>
            <person name="Lutzoni F."/>
            <person name="Magnuson J."/>
            <person name="Mondo S."/>
            <person name="Nolan M."/>
            <person name="Ohm R."/>
            <person name="Pangilinan J."/>
            <person name="Park H.-J."/>
            <person name="Ramirez L."/>
            <person name="Alfaro M."/>
            <person name="Sun H."/>
            <person name="Tritt A."/>
            <person name="Yoshinaga Y."/>
            <person name="Zwiers L.-H."/>
            <person name="Turgeon B."/>
            <person name="Goodwin S."/>
            <person name="Spatafora J."/>
            <person name="Crous P."/>
            <person name="Grigoriev I."/>
        </authorList>
    </citation>
    <scope>NUCLEOTIDE SEQUENCE</scope>
    <source>
        <strain evidence="1">CBS 183.55</strain>
    </source>
</reference>
<name>A0A6A5RXH5_9PLEO</name>
<dbReference type="EMBL" id="ML978964">
    <property type="protein sequence ID" value="KAF1929957.1"/>
    <property type="molecule type" value="Genomic_DNA"/>
</dbReference>
<sequence>MEYNIVQRAVQHETTRAKRLVPRSNIKVNVFLHNVAPGPTWDEGYVSESLPQDQFNIIPKRFLLYRITMSLSDINHTINPLWANNTVFSQSKADMEKRTAPQHLH</sequence>